<gene>
    <name evidence="1" type="ORF">CAP_7649</name>
</gene>
<dbReference type="AlphaFoldDB" id="A0A017SZY7"/>
<dbReference type="EMBL" id="ASRX01000069">
    <property type="protein sequence ID" value="EYF01881.1"/>
    <property type="molecule type" value="Genomic_DNA"/>
</dbReference>
<evidence type="ECO:0000313" key="1">
    <source>
        <dbReference type="EMBL" id="EYF01881.1"/>
    </source>
</evidence>
<dbReference type="STRING" id="1192034.CAP_7649"/>
<sequence length="282" mass="30294">MSYMKSGDLRQLLSDLESELGCDGLCSSKMADWHEAALVVDRFIATMDAEFLVGVAGLLAARALQRREPGFVHQSVVASTVLAVVEMVTEHLGLRSEEALHAAQDWRDGDGWAWLHRLTLKATAVEDELLIARAVCEDGPGQVHREALKQEGSRVIADAVRAAELWLGPLVTQVSVPGPLVGGFGDAVRARRLAVTSGAVAVNRAVVVLAIRLALMDGAEAPNEQETEQVTTRASHECAELVRRCIPPHVLAAEAESAWRSSLVEKQIAEQRAAIAAAESES</sequence>
<reference evidence="1 2" key="1">
    <citation type="submission" date="2013-05" db="EMBL/GenBank/DDBJ databases">
        <title>Genome assembly of Chondromyces apiculatus DSM 436.</title>
        <authorList>
            <person name="Sharma G."/>
            <person name="Khatri I."/>
            <person name="Kaur C."/>
            <person name="Mayilraj S."/>
            <person name="Subramanian S."/>
        </authorList>
    </citation>
    <scope>NUCLEOTIDE SEQUENCE [LARGE SCALE GENOMIC DNA]</scope>
    <source>
        <strain evidence="1 2">DSM 436</strain>
    </source>
</reference>
<accession>A0A017SZY7</accession>
<dbReference type="RefSeq" id="WP_044248456.1">
    <property type="nucleotide sequence ID" value="NZ_ASRX01000069.1"/>
</dbReference>
<keyword evidence="2" id="KW-1185">Reference proteome</keyword>
<protein>
    <submittedName>
        <fullName evidence="1">Uncharacterized protein</fullName>
    </submittedName>
</protein>
<organism evidence="1 2">
    <name type="scientific">Chondromyces apiculatus DSM 436</name>
    <dbReference type="NCBI Taxonomy" id="1192034"/>
    <lineage>
        <taxon>Bacteria</taxon>
        <taxon>Pseudomonadati</taxon>
        <taxon>Myxococcota</taxon>
        <taxon>Polyangia</taxon>
        <taxon>Polyangiales</taxon>
        <taxon>Polyangiaceae</taxon>
        <taxon>Chondromyces</taxon>
    </lineage>
</organism>
<dbReference type="Proteomes" id="UP000019678">
    <property type="component" value="Unassembled WGS sequence"/>
</dbReference>
<name>A0A017SZY7_9BACT</name>
<evidence type="ECO:0000313" key="2">
    <source>
        <dbReference type="Proteomes" id="UP000019678"/>
    </source>
</evidence>
<comment type="caution">
    <text evidence="1">The sequence shown here is derived from an EMBL/GenBank/DDBJ whole genome shotgun (WGS) entry which is preliminary data.</text>
</comment>
<proteinExistence type="predicted"/>